<protein>
    <submittedName>
        <fullName evidence="1">Uncharacterized protein</fullName>
    </submittedName>
</protein>
<sequence>MRPEFNELGLELGAQALNELRFGLALTLVAPRVRRGHVVEAFAIEDVVVRRSACCVPRDVQRTKRRAVVGRLAPNIVHTLRLAKFPEVLCVCCFRTTGMQMQTRACSPGEQS</sequence>
<dbReference type="Proteomes" id="UP001295794">
    <property type="component" value="Unassembled WGS sequence"/>
</dbReference>
<dbReference type="EMBL" id="CAVNYO010000043">
    <property type="protein sequence ID" value="CAK5263665.1"/>
    <property type="molecule type" value="Genomic_DNA"/>
</dbReference>
<gene>
    <name evidence="2" type="ORF">MYCIT1_LOCUS28360</name>
    <name evidence="1" type="ORF">MYCIT1_LOCUS3210</name>
</gene>
<evidence type="ECO:0000313" key="1">
    <source>
        <dbReference type="EMBL" id="CAK5263665.1"/>
    </source>
</evidence>
<proteinExistence type="predicted"/>
<dbReference type="AlphaFoldDB" id="A0AAD2JVA3"/>
<dbReference type="EMBL" id="CAVNYO010000427">
    <property type="protein sequence ID" value="CAK5278784.1"/>
    <property type="molecule type" value="Genomic_DNA"/>
</dbReference>
<organism evidence="1 3">
    <name type="scientific">Mycena citricolor</name>
    <dbReference type="NCBI Taxonomy" id="2018698"/>
    <lineage>
        <taxon>Eukaryota</taxon>
        <taxon>Fungi</taxon>
        <taxon>Dikarya</taxon>
        <taxon>Basidiomycota</taxon>
        <taxon>Agaricomycotina</taxon>
        <taxon>Agaricomycetes</taxon>
        <taxon>Agaricomycetidae</taxon>
        <taxon>Agaricales</taxon>
        <taxon>Marasmiineae</taxon>
        <taxon>Mycenaceae</taxon>
        <taxon>Mycena</taxon>
    </lineage>
</organism>
<accession>A0AAD2JVA3</accession>
<name>A0AAD2JVA3_9AGAR</name>
<keyword evidence="3" id="KW-1185">Reference proteome</keyword>
<evidence type="ECO:0000313" key="2">
    <source>
        <dbReference type="EMBL" id="CAK5278784.1"/>
    </source>
</evidence>
<reference evidence="1" key="1">
    <citation type="submission" date="2023-11" db="EMBL/GenBank/DDBJ databases">
        <authorList>
            <person name="De Vega J J."/>
            <person name="De Vega J J."/>
        </authorList>
    </citation>
    <scope>NUCLEOTIDE SEQUENCE</scope>
</reference>
<comment type="caution">
    <text evidence="1">The sequence shown here is derived from an EMBL/GenBank/DDBJ whole genome shotgun (WGS) entry which is preliminary data.</text>
</comment>
<evidence type="ECO:0000313" key="3">
    <source>
        <dbReference type="Proteomes" id="UP001295794"/>
    </source>
</evidence>